<dbReference type="SUPFAM" id="SSF69279">
    <property type="entry name" value="Phage tail proteins"/>
    <property type="match status" value="1"/>
</dbReference>
<evidence type="ECO:0000313" key="2">
    <source>
        <dbReference type="EMBL" id="SJT27655.1"/>
    </source>
</evidence>
<evidence type="ECO:0000313" key="1">
    <source>
        <dbReference type="EMBL" id="CDS82956.1"/>
    </source>
</evidence>
<dbReference type="Gene3D" id="2.30.110.40">
    <property type="entry name" value="Phage tail tube protein"/>
    <property type="match status" value="1"/>
</dbReference>
<proteinExistence type="predicted"/>
<reference evidence="1" key="1">
    <citation type="submission" date="2014-07" db="EMBL/GenBank/DDBJ databases">
        <authorList>
            <person name="Monot Marc"/>
        </authorList>
    </citation>
    <scope>NUCLEOTIDE SEQUENCE</scope>
    <source>
        <strain evidence="1">7032994</strain>
    </source>
</reference>
<dbReference type="AlphaFoldDB" id="A0A069A4A1"/>
<dbReference type="InterPro" id="IPR038628">
    <property type="entry name" value="XkdM-like_sf"/>
</dbReference>
<accession>A0A069A4A1</accession>
<dbReference type="RefSeq" id="WP_021362367.1">
    <property type="nucleotide sequence ID" value="NZ_BIPF01000058.1"/>
</dbReference>
<evidence type="ECO:0000313" key="3">
    <source>
        <dbReference type="Proteomes" id="UP000189137"/>
    </source>
</evidence>
<sequence>MGKYDENIIDAANVADGSNAKIIVDGKEEGYGTEFTAEVENDKKTFRVIGCKWELNKASTQKGTFSLTVLKTTSEWIERGFDKFELISEIENPGLVGYERIRYKNCMVDKIQLASIKADENIEIQIDGTFEGYELVDKIA</sequence>
<organism evidence="1">
    <name type="scientific">Clostridioides difficile</name>
    <name type="common">Peptoclostridium difficile</name>
    <dbReference type="NCBI Taxonomy" id="1496"/>
    <lineage>
        <taxon>Bacteria</taxon>
        <taxon>Bacillati</taxon>
        <taxon>Bacillota</taxon>
        <taxon>Clostridia</taxon>
        <taxon>Peptostreptococcales</taxon>
        <taxon>Peptostreptococcaceae</taxon>
        <taxon>Clostridioides</taxon>
    </lineage>
</organism>
<gene>
    <name evidence="2" type="primary">xkdM_4</name>
    <name evidence="1" type="ORF">BN1097_1310015</name>
    <name evidence="2" type="ORF">SAMEA3375112_04148</name>
</gene>
<dbReference type="EMBL" id="LK932338">
    <property type="protein sequence ID" value="CDS82956.1"/>
    <property type="molecule type" value="Genomic_DNA"/>
</dbReference>
<dbReference type="InterPro" id="IPR018989">
    <property type="entry name" value="DUF2001"/>
</dbReference>
<dbReference type="Pfam" id="PF09393">
    <property type="entry name" value="DUF2001"/>
    <property type="match status" value="1"/>
</dbReference>
<dbReference type="EMBL" id="FUPS01000024">
    <property type="protein sequence ID" value="SJT27655.1"/>
    <property type="molecule type" value="Genomic_DNA"/>
</dbReference>
<protein>
    <submittedName>
        <fullName evidence="2">Phage-like element PBSX protein xkdM</fullName>
    </submittedName>
</protein>
<dbReference type="Proteomes" id="UP000189137">
    <property type="component" value="Unassembled WGS sequence"/>
</dbReference>
<name>A0A069A4A1_CLODI</name>
<reference evidence="2 3" key="2">
    <citation type="submission" date="2017-02" db="EMBL/GenBank/DDBJ databases">
        <authorList>
            <consortium name="Pathogen Informatics"/>
        </authorList>
    </citation>
    <scope>NUCLEOTIDE SEQUENCE [LARGE SCALE GENOMIC DNA]</scope>
    <source>
        <strain evidence="2 3">VRECD0157</strain>
    </source>
</reference>